<evidence type="ECO:0000256" key="6">
    <source>
        <dbReference type="ARBA" id="ARBA00022840"/>
    </source>
</evidence>
<dbReference type="PROSITE" id="PS00211">
    <property type="entry name" value="ABC_TRANSPORTER_1"/>
    <property type="match status" value="1"/>
</dbReference>
<keyword evidence="9" id="KW-0406">Ion transport</keyword>
<dbReference type="RefSeq" id="WP_011750674.1">
    <property type="nucleotide sequence ID" value="NC_008687.1"/>
</dbReference>
<dbReference type="CDD" id="cd03259">
    <property type="entry name" value="ABC_Carb_Solutes_like"/>
    <property type="match status" value="1"/>
</dbReference>
<dbReference type="GO" id="GO:0043190">
    <property type="term" value="C:ATP-binding cassette (ABC) transporter complex"/>
    <property type="evidence" value="ECO:0007669"/>
    <property type="project" value="InterPro"/>
</dbReference>
<dbReference type="Gene3D" id="3.40.50.300">
    <property type="entry name" value="P-loop containing nucleotide triphosphate hydrolases"/>
    <property type="match status" value="1"/>
</dbReference>
<dbReference type="Gene3D" id="2.40.50.100">
    <property type="match status" value="1"/>
</dbReference>
<dbReference type="GO" id="GO:0015697">
    <property type="term" value="P:quaternary ammonium group transport"/>
    <property type="evidence" value="ECO:0007669"/>
    <property type="project" value="UniProtKB-ARBA"/>
</dbReference>
<keyword evidence="10" id="KW-0472">Membrane</keyword>
<dbReference type="EMBL" id="CP000490">
    <property type="protein sequence ID" value="ABL72512.1"/>
    <property type="molecule type" value="Genomic_DNA"/>
</dbReference>
<dbReference type="EnsemblBacteria" id="ABL72512">
    <property type="protein sequence ID" value="ABL72512"/>
    <property type="gene ID" value="Pden_4448"/>
</dbReference>
<dbReference type="PANTHER" id="PTHR42781">
    <property type="entry name" value="SPERMIDINE/PUTRESCINE IMPORT ATP-BINDING PROTEIN POTA"/>
    <property type="match status" value="1"/>
</dbReference>
<keyword evidence="7" id="KW-1278">Translocase</keyword>
<evidence type="ECO:0000313" key="13">
    <source>
        <dbReference type="EMBL" id="ABL72512.1"/>
    </source>
</evidence>
<keyword evidence="6" id="KW-0067">ATP-binding</keyword>
<keyword evidence="3" id="KW-0410">Iron transport</keyword>
<dbReference type="GO" id="GO:0016887">
    <property type="term" value="F:ATP hydrolysis activity"/>
    <property type="evidence" value="ECO:0007669"/>
    <property type="project" value="InterPro"/>
</dbReference>
<evidence type="ECO:0000256" key="8">
    <source>
        <dbReference type="ARBA" id="ARBA00023004"/>
    </source>
</evidence>
<evidence type="ECO:0000256" key="5">
    <source>
        <dbReference type="ARBA" id="ARBA00022741"/>
    </source>
</evidence>
<dbReference type="InterPro" id="IPR008995">
    <property type="entry name" value="Mo/tungstate-bd_C_term_dom"/>
</dbReference>
<keyword evidence="5" id="KW-0547">Nucleotide-binding</keyword>
<evidence type="ECO:0000256" key="1">
    <source>
        <dbReference type="ARBA" id="ARBA00022448"/>
    </source>
</evidence>
<name>A1BAG8_PARDP</name>
<dbReference type="InterPro" id="IPR013611">
    <property type="entry name" value="Transp-assoc_OB_typ2"/>
</dbReference>
<dbReference type="GO" id="GO:0015408">
    <property type="term" value="F:ABC-type ferric iron transporter activity"/>
    <property type="evidence" value="ECO:0007669"/>
    <property type="project" value="InterPro"/>
</dbReference>
<evidence type="ECO:0000256" key="7">
    <source>
        <dbReference type="ARBA" id="ARBA00022967"/>
    </source>
</evidence>
<dbReference type="HOGENOM" id="CLU_000604_1_1_5"/>
<reference evidence="14" key="1">
    <citation type="submission" date="2006-12" db="EMBL/GenBank/DDBJ databases">
        <title>Complete sequence of chromosome 2 of Paracoccus denitrificans PD1222.</title>
        <authorList>
            <person name="Copeland A."/>
            <person name="Lucas S."/>
            <person name="Lapidus A."/>
            <person name="Barry K."/>
            <person name="Detter J.C."/>
            <person name="Glavina del Rio T."/>
            <person name="Hammon N."/>
            <person name="Israni S."/>
            <person name="Dalin E."/>
            <person name="Tice H."/>
            <person name="Pitluck S."/>
            <person name="Munk A.C."/>
            <person name="Brettin T."/>
            <person name="Bruce D."/>
            <person name="Han C."/>
            <person name="Tapia R."/>
            <person name="Gilna P."/>
            <person name="Schmutz J."/>
            <person name="Larimer F."/>
            <person name="Land M."/>
            <person name="Hauser L."/>
            <person name="Kyrpides N."/>
            <person name="Lykidis A."/>
            <person name="Spiro S."/>
            <person name="Richardson D.J."/>
            <person name="Moir J.W.B."/>
            <person name="Ferguson S.J."/>
            <person name="van Spanning R.J.M."/>
            <person name="Richardson P."/>
        </authorList>
    </citation>
    <scope>NUCLEOTIDE SEQUENCE [LARGE SCALE GENOMIC DNA]</scope>
    <source>
        <strain evidence="14">Pd 1222</strain>
    </source>
</reference>
<dbReference type="InterPro" id="IPR003593">
    <property type="entry name" value="AAA+_ATPase"/>
</dbReference>
<dbReference type="InterPro" id="IPR015853">
    <property type="entry name" value="ABC_transpr_FbpC"/>
</dbReference>
<evidence type="ECO:0000313" key="14">
    <source>
        <dbReference type="Proteomes" id="UP000000361"/>
    </source>
</evidence>
<dbReference type="PROSITE" id="PS50893">
    <property type="entry name" value="ABC_TRANSPORTER_2"/>
    <property type="match status" value="1"/>
</dbReference>
<organism evidence="13 14">
    <name type="scientific">Paracoccus denitrificans (strain Pd 1222)</name>
    <dbReference type="NCBI Taxonomy" id="318586"/>
    <lineage>
        <taxon>Bacteria</taxon>
        <taxon>Pseudomonadati</taxon>
        <taxon>Pseudomonadota</taxon>
        <taxon>Alphaproteobacteria</taxon>
        <taxon>Rhodobacterales</taxon>
        <taxon>Paracoccaceae</taxon>
        <taxon>Paracoccus</taxon>
    </lineage>
</organism>
<keyword evidence="14" id="KW-1185">Reference proteome</keyword>
<dbReference type="FunFam" id="3.40.50.300:FF:000425">
    <property type="entry name" value="Probable ABC transporter, ATP-binding subunit"/>
    <property type="match status" value="1"/>
</dbReference>
<dbReference type="InterPro" id="IPR003439">
    <property type="entry name" value="ABC_transporter-like_ATP-bd"/>
</dbReference>
<dbReference type="Pfam" id="PF00005">
    <property type="entry name" value="ABC_tran"/>
    <property type="match status" value="1"/>
</dbReference>
<dbReference type="GO" id="GO:0005524">
    <property type="term" value="F:ATP binding"/>
    <property type="evidence" value="ECO:0007669"/>
    <property type="project" value="UniProtKB-KW"/>
</dbReference>
<protein>
    <submittedName>
        <fullName evidence="13">ABC transporter related protein</fullName>
    </submittedName>
</protein>
<dbReference type="STRING" id="318586.Pden_4448"/>
<evidence type="ECO:0000256" key="11">
    <source>
        <dbReference type="SAM" id="MobiDB-lite"/>
    </source>
</evidence>
<dbReference type="Gene3D" id="2.40.50.140">
    <property type="entry name" value="Nucleic acid-binding proteins"/>
    <property type="match status" value="1"/>
</dbReference>
<feature type="region of interest" description="Disordered" evidence="11">
    <location>
        <begin position="1"/>
        <end position="26"/>
    </location>
</feature>
<evidence type="ECO:0000256" key="3">
    <source>
        <dbReference type="ARBA" id="ARBA00022496"/>
    </source>
</evidence>
<dbReference type="eggNOG" id="COG3842">
    <property type="taxonomic scope" value="Bacteria"/>
</dbReference>
<dbReference type="SMART" id="SM00382">
    <property type="entry name" value="AAA"/>
    <property type="match status" value="1"/>
</dbReference>
<feature type="domain" description="ABC transporter" evidence="12">
    <location>
        <begin position="30"/>
        <end position="261"/>
    </location>
</feature>
<evidence type="ECO:0000256" key="4">
    <source>
        <dbReference type="ARBA" id="ARBA00022519"/>
    </source>
</evidence>
<dbReference type="GeneID" id="93454112"/>
<dbReference type="Pfam" id="PF08402">
    <property type="entry name" value="TOBE_2"/>
    <property type="match status" value="1"/>
</dbReference>
<dbReference type="InterPro" id="IPR027417">
    <property type="entry name" value="P-loop_NTPase"/>
</dbReference>
<evidence type="ECO:0000259" key="12">
    <source>
        <dbReference type="PROSITE" id="PS50893"/>
    </source>
</evidence>
<dbReference type="SUPFAM" id="SSF52540">
    <property type="entry name" value="P-loop containing nucleoside triphosphate hydrolases"/>
    <property type="match status" value="1"/>
</dbReference>
<accession>A1BAG8</accession>
<evidence type="ECO:0000256" key="10">
    <source>
        <dbReference type="ARBA" id="ARBA00023136"/>
    </source>
</evidence>
<evidence type="ECO:0000256" key="9">
    <source>
        <dbReference type="ARBA" id="ARBA00023065"/>
    </source>
</evidence>
<dbReference type="Proteomes" id="UP000000361">
    <property type="component" value="Chromosome 2"/>
</dbReference>
<keyword evidence="2" id="KW-1003">Cell membrane</keyword>
<dbReference type="SUPFAM" id="SSF50331">
    <property type="entry name" value="MOP-like"/>
    <property type="match status" value="1"/>
</dbReference>
<keyword evidence="4" id="KW-0997">Cell inner membrane</keyword>
<keyword evidence="8" id="KW-0408">Iron</keyword>
<dbReference type="InterPro" id="IPR012340">
    <property type="entry name" value="NA-bd_OB-fold"/>
</dbReference>
<dbReference type="InterPro" id="IPR017871">
    <property type="entry name" value="ABC_transporter-like_CS"/>
</dbReference>
<dbReference type="AlphaFoldDB" id="A1BAG8"/>
<gene>
    <name evidence="13" type="ordered locus">Pden_4448</name>
</gene>
<dbReference type="OrthoDB" id="9802264at2"/>
<sequence length="373" mass="39692">MNQFASPPEWASQVDAHDAAPDPAPSQPMLEVSALCRRFAGVAAVEDVGFDVAQGEVTCLLGPSGCGKSTTLRMIAGIERPDSGAVRIGGRAMSDAGGFLPPERRPVGLVFQDFALFPHLDVAANVGFGLQGPARQNRDRIGELLERVGLSGHAAKYPHELSGGEQQRVALIRALAPRPCVMLMDEPFSSLDHRLRDGVRDAALDLLRETETTVLMVTHDPEEAMLMGHRIAVMRKGRLIQEGRPDELYNRPADRGVAAFFSDLNIVSGRVSGGRVQTGLGAFPAPGLAEGSRAEVAIRPQHLVPTDTETGGTPARVERARYLGRESLIEMRLEPGGAAMKSRVPGLILPAPGSLIHVAAQPGSAMVFACDGE</sequence>
<dbReference type="KEGG" id="pde:Pden_4448"/>
<evidence type="ECO:0000256" key="2">
    <source>
        <dbReference type="ARBA" id="ARBA00022475"/>
    </source>
</evidence>
<dbReference type="InterPro" id="IPR050093">
    <property type="entry name" value="ABC_SmlMolc_Importer"/>
</dbReference>
<keyword evidence="1" id="KW-0813">Transport</keyword>
<dbReference type="PANTHER" id="PTHR42781:SF5">
    <property type="entry name" value="PUTRESCINE TRANSPORT ATP-BINDING PROTEIN POTG"/>
    <property type="match status" value="1"/>
</dbReference>
<proteinExistence type="predicted"/>